<feature type="compositionally biased region" description="Basic residues" evidence="7">
    <location>
        <begin position="117"/>
        <end position="132"/>
    </location>
</feature>
<feature type="compositionally biased region" description="Basic and acidic residues" evidence="7">
    <location>
        <begin position="166"/>
        <end position="183"/>
    </location>
</feature>
<feature type="compositionally biased region" description="Low complexity" evidence="7">
    <location>
        <begin position="535"/>
        <end position="544"/>
    </location>
</feature>
<dbReference type="PANTHER" id="PTHR10887:SF317">
    <property type="entry name" value="ATP-DEPENDENT RNA HELICASE ECM32-RELATED"/>
    <property type="match status" value="1"/>
</dbReference>
<evidence type="ECO:0000256" key="4">
    <source>
        <dbReference type="ARBA" id="ARBA00022806"/>
    </source>
</evidence>
<evidence type="ECO:0000256" key="5">
    <source>
        <dbReference type="ARBA" id="ARBA00022840"/>
    </source>
</evidence>
<keyword evidence="4 10" id="KW-0347">Helicase</keyword>
<protein>
    <submittedName>
        <fullName evidence="10">RNA helicase</fullName>
    </submittedName>
</protein>
<comment type="catalytic activity">
    <reaction evidence="6">
        <text>ATP + H2O = ADP + phosphate + H(+)</text>
        <dbReference type="Rhea" id="RHEA:13065"/>
        <dbReference type="ChEBI" id="CHEBI:15377"/>
        <dbReference type="ChEBI" id="CHEBI:15378"/>
        <dbReference type="ChEBI" id="CHEBI:30616"/>
        <dbReference type="ChEBI" id="CHEBI:43474"/>
        <dbReference type="ChEBI" id="CHEBI:456216"/>
        <dbReference type="EC" id="3.6.4.12"/>
    </reaction>
    <physiologicalReaction direction="left-to-right" evidence="6">
        <dbReference type="Rhea" id="RHEA:13066"/>
    </physiologicalReaction>
</comment>
<dbReference type="InterPro" id="IPR003593">
    <property type="entry name" value="AAA+_ATPase"/>
</dbReference>
<dbReference type="PANTHER" id="PTHR10887">
    <property type="entry name" value="DNA2/NAM7 HELICASE FAMILY"/>
    <property type="match status" value="1"/>
</dbReference>
<feature type="compositionally biased region" description="Low complexity" evidence="7">
    <location>
        <begin position="502"/>
        <end position="515"/>
    </location>
</feature>
<evidence type="ECO:0000259" key="9">
    <source>
        <dbReference type="SMART" id="SM00487"/>
    </source>
</evidence>
<dbReference type="Proteomes" id="UP001378960">
    <property type="component" value="Unassembled WGS sequence"/>
</dbReference>
<feature type="compositionally biased region" description="Basic and acidic residues" evidence="7">
    <location>
        <begin position="448"/>
        <end position="462"/>
    </location>
</feature>
<proteinExistence type="inferred from homology"/>
<feature type="compositionally biased region" description="Polar residues" evidence="7">
    <location>
        <begin position="556"/>
        <end position="565"/>
    </location>
</feature>
<feature type="compositionally biased region" description="Acidic residues" evidence="7">
    <location>
        <begin position="144"/>
        <end position="153"/>
    </location>
</feature>
<feature type="domain" description="AAA+ ATPase" evidence="8">
    <location>
        <begin position="837"/>
        <end position="1050"/>
    </location>
</feature>
<evidence type="ECO:0000256" key="2">
    <source>
        <dbReference type="ARBA" id="ARBA00022741"/>
    </source>
</evidence>
<comment type="similarity">
    <text evidence="1">Belongs to the DNA2/NAM7 helicase family.</text>
</comment>
<dbReference type="InterPro" id="IPR047187">
    <property type="entry name" value="SF1_C_Upf1"/>
</dbReference>
<accession>A0AAV5QWE8</accession>
<feature type="compositionally biased region" description="Basic and acidic residues" evidence="7">
    <location>
        <begin position="469"/>
        <end position="501"/>
    </location>
</feature>
<keyword evidence="11" id="KW-1185">Reference proteome</keyword>
<dbReference type="EMBL" id="BTGB01000001">
    <property type="protein sequence ID" value="GMM43606.1"/>
    <property type="molecule type" value="Genomic_DNA"/>
</dbReference>
<dbReference type="GO" id="GO:0005524">
    <property type="term" value="F:ATP binding"/>
    <property type="evidence" value="ECO:0007669"/>
    <property type="project" value="UniProtKB-KW"/>
</dbReference>
<dbReference type="GO" id="GO:0016787">
    <property type="term" value="F:hydrolase activity"/>
    <property type="evidence" value="ECO:0007669"/>
    <property type="project" value="UniProtKB-KW"/>
</dbReference>
<evidence type="ECO:0000256" key="6">
    <source>
        <dbReference type="ARBA" id="ARBA00048432"/>
    </source>
</evidence>
<evidence type="ECO:0000256" key="1">
    <source>
        <dbReference type="ARBA" id="ARBA00007913"/>
    </source>
</evidence>
<feature type="compositionally biased region" description="Basic residues" evidence="7">
    <location>
        <begin position="184"/>
        <end position="196"/>
    </location>
</feature>
<dbReference type="InterPro" id="IPR045055">
    <property type="entry name" value="DNA2/NAM7-like"/>
</dbReference>
<feature type="region of interest" description="Disordered" evidence="7">
    <location>
        <begin position="1"/>
        <end position="246"/>
    </location>
</feature>
<dbReference type="GO" id="GO:0003678">
    <property type="term" value="F:DNA helicase activity"/>
    <property type="evidence" value="ECO:0007669"/>
    <property type="project" value="UniProtKB-EC"/>
</dbReference>
<evidence type="ECO:0000313" key="11">
    <source>
        <dbReference type="Proteomes" id="UP001378960"/>
    </source>
</evidence>
<feature type="domain" description="Helicase ATP-binding" evidence="9">
    <location>
        <begin position="820"/>
        <end position="1052"/>
    </location>
</feature>
<dbReference type="GO" id="GO:0005694">
    <property type="term" value="C:chromosome"/>
    <property type="evidence" value="ECO:0007669"/>
    <property type="project" value="UniProtKB-ARBA"/>
</dbReference>
<keyword evidence="3" id="KW-0378">Hydrolase</keyword>
<evidence type="ECO:0000259" key="8">
    <source>
        <dbReference type="SMART" id="SM00382"/>
    </source>
</evidence>
<organism evidence="10 11">
    <name type="scientific">Pichia kluyveri</name>
    <name type="common">Yeast</name>
    <dbReference type="NCBI Taxonomy" id="36015"/>
    <lineage>
        <taxon>Eukaryota</taxon>
        <taxon>Fungi</taxon>
        <taxon>Dikarya</taxon>
        <taxon>Ascomycota</taxon>
        <taxon>Saccharomycotina</taxon>
        <taxon>Pichiomycetes</taxon>
        <taxon>Pichiales</taxon>
        <taxon>Pichiaceae</taxon>
        <taxon>Pichia</taxon>
    </lineage>
</organism>
<feature type="compositionally biased region" description="Basic and acidic residues" evidence="7">
    <location>
        <begin position="42"/>
        <end position="53"/>
    </location>
</feature>
<comment type="caution">
    <text evidence="10">The sequence shown here is derived from an EMBL/GenBank/DDBJ whole genome shotgun (WGS) entry which is preliminary data.</text>
</comment>
<dbReference type="InterPro" id="IPR041677">
    <property type="entry name" value="DNA2/NAM7_AAA_11"/>
</dbReference>
<dbReference type="InterPro" id="IPR014001">
    <property type="entry name" value="Helicase_ATP-bd"/>
</dbReference>
<dbReference type="GO" id="GO:0003724">
    <property type="term" value="F:RNA helicase activity"/>
    <property type="evidence" value="ECO:0007669"/>
    <property type="project" value="TreeGrafter"/>
</dbReference>
<keyword evidence="5" id="KW-0067">ATP-binding</keyword>
<name>A0AAV5QWE8_PICKL</name>
<dbReference type="GO" id="GO:0000184">
    <property type="term" value="P:nuclear-transcribed mRNA catabolic process, nonsense-mediated decay"/>
    <property type="evidence" value="ECO:0007669"/>
    <property type="project" value="TreeGrafter"/>
</dbReference>
<sequence length="1287" mass="146747">MSEDKAVNGSKRKTRSRNRNKNKKEDEKNDETLNSSSPVVESKSKEEIDAEAAKRKKKSEKRKRQRANKKLRDAQNNENENENELVSNDVSSVEKSITSEDVKEEAIVSNQDDEAAKRKRKSEKKKKQRGNKKLREAQNGENANNDDDADNEPLTDSSVEKLIISSEKEAKEEKTLNNEEEEKRKRKSEKRKRQKENKKLREAEQRNSIAETEIKTEETANESVIKPILDNTEFDQETESSKDSPIIESLATSTNSKENNQLILNKPLDLNIGIYDTLEFNCDCCPVELNGFKPATFHCEEFEHFNMSVSYNSMTDSIKCQSCGDIEINELNSISINDNNIGIVCTSCLANSGYDSLIYSISQDQNESVLKFVDHMYRLRSLKCTSCDSIDNLKISEDIVPYCSKCISNDKDLQNETFFTFDDPLFLYKVFEDDVYESFKNSINLDGSSEKSKNNEKSEKSGKLKKSKKAENSENSKKVEKSKKTEKAEKSKKSEKSEKSKPVPTSSSTTEQSYSKNEKKKKKSKDTTETPAPAKQQQKVSTESTKSKSKSKSQTGLNQQQSSSIPKAPAAKTSKQKQQQPEKSKAAKPSKFDTYNDFTPEELSIEQKFEKLKQIVKDTLPRDNRLKFDNMDEYLDYLTYSLLLEELYSVDFCSDVELTWKNNAECVMTGSTQTWFDMYVSEDMTHLKKHPFKRDQPIFIIRKEDMNLDWYTKPEFWAATVVGSTLAKRGKRGKTEKVKRNAYSNRGSYTSSFDLKLFPWNSTPFPVHENGENFAFLPASVVLGRVMNSMNQIENKEFINLILGKTKVKKIKFNNKIKKNFNVLNDSQKTALQSTLNNSITILQGPPGSGKTSTIYEIILQLIDQLSYYPILVVAASNLAVDNIAEKLMPQYKDKILRIVSASKEKEYSRDHPLGSVCLHHKISDVLPDNIFNIGAKLKKDYSNVKPLEFGKYLDSCKRYEKQFINQANIIFATTTTLAGPSLKEIKKMPVIIMDESTQSSEPSTLIPLGAKGCKKVIFVGDTAQLSVFARVKSLEMSLFQRVIENGTYENVEMLDTQYRMHPDISEFSREQFYNGELKDGITAEDRKKEGIKYPVYFYDHQGIGAKESRKFSVSGEEFGFSWVNTKEVEYIERMVVKLIVEHQVKLSTIGIMTGYAAQRELIVKTLENNKIINPSHVKTNVTIDKEDITDKKNVTVCNVNGIIVATVDAFQGREMDFVLMSCVRSNSEGNIGFMSDKRRMNVAFTRAKYSFIICGDAKCLSNNNLWKKYIEKQRAKGYVKNSLNDY</sequence>
<keyword evidence="2" id="KW-0547">Nucleotide-binding</keyword>
<dbReference type="SUPFAM" id="SSF52540">
    <property type="entry name" value="P-loop containing nucleoside triphosphate hydrolases"/>
    <property type="match status" value="1"/>
</dbReference>
<dbReference type="SMART" id="SM00487">
    <property type="entry name" value="DEXDc"/>
    <property type="match status" value="1"/>
</dbReference>
<reference evidence="10 11" key="1">
    <citation type="journal article" date="2023" name="Elife">
        <title>Identification of key yeast species and microbe-microbe interactions impacting larval growth of Drosophila in the wild.</title>
        <authorList>
            <person name="Mure A."/>
            <person name="Sugiura Y."/>
            <person name="Maeda R."/>
            <person name="Honda K."/>
            <person name="Sakurai N."/>
            <person name="Takahashi Y."/>
            <person name="Watada M."/>
            <person name="Katoh T."/>
            <person name="Gotoh A."/>
            <person name="Gotoh Y."/>
            <person name="Taniguchi I."/>
            <person name="Nakamura K."/>
            <person name="Hayashi T."/>
            <person name="Katayama T."/>
            <person name="Uemura T."/>
            <person name="Hattori Y."/>
        </authorList>
    </citation>
    <scope>NUCLEOTIDE SEQUENCE [LARGE SCALE GENOMIC DNA]</scope>
    <source>
        <strain evidence="10 11">PK-24</strain>
    </source>
</reference>
<dbReference type="InterPro" id="IPR027417">
    <property type="entry name" value="P-loop_NTPase"/>
</dbReference>
<evidence type="ECO:0000256" key="7">
    <source>
        <dbReference type="SAM" id="MobiDB-lite"/>
    </source>
</evidence>
<dbReference type="Pfam" id="PF13086">
    <property type="entry name" value="AAA_11"/>
    <property type="match status" value="2"/>
</dbReference>
<dbReference type="Pfam" id="PF13087">
    <property type="entry name" value="AAA_12"/>
    <property type="match status" value="1"/>
</dbReference>
<evidence type="ECO:0000256" key="3">
    <source>
        <dbReference type="ARBA" id="ARBA00022801"/>
    </source>
</evidence>
<feature type="compositionally biased region" description="Basic residues" evidence="7">
    <location>
        <begin position="10"/>
        <end position="22"/>
    </location>
</feature>
<feature type="compositionally biased region" description="Basic residues" evidence="7">
    <location>
        <begin position="54"/>
        <end position="69"/>
    </location>
</feature>
<feature type="region of interest" description="Disordered" evidence="7">
    <location>
        <begin position="444"/>
        <end position="597"/>
    </location>
</feature>
<dbReference type="Gene3D" id="3.40.50.300">
    <property type="entry name" value="P-loop containing nucleotide triphosphate hydrolases"/>
    <property type="match status" value="2"/>
</dbReference>
<feature type="compositionally biased region" description="Low complexity" evidence="7">
    <location>
        <begin position="84"/>
        <end position="94"/>
    </location>
</feature>
<dbReference type="FunFam" id="3.40.50.300:FF:000326">
    <property type="entry name" value="P-loop containing nucleoside triphosphate hydrolase"/>
    <property type="match status" value="1"/>
</dbReference>
<dbReference type="CDD" id="cd18808">
    <property type="entry name" value="SF1_C_Upf1"/>
    <property type="match status" value="1"/>
</dbReference>
<evidence type="ECO:0000313" key="10">
    <source>
        <dbReference type="EMBL" id="GMM43606.1"/>
    </source>
</evidence>
<dbReference type="GO" id="GO:0005737">
    <property type="term" value="C:cytoplasm"/>
    <property type="evidence" value="ECO:0007669"/>
    <property type="project" value="TreeGrafter"/>
</dbReference>
<gene>
    <name evidence="10" type="ORF">DAPK24_001810</name>
</gene>
<feature type="compositionally biased region" description="Basic and acidic residues" evidence="7">
    <location>
        <begin position="97"/>
        <end position="106"/>
    </location>
</feature>
<dbReference type="InterPro" id="IPR041679">
    <property type="entry name" value="DNA2/NAM7-like_C"/>
</dbReference>
<dbReference type="SMART" id="SM00382">
    <property type="entry name" value="AAA"/>
    <property type="match status" value="1"/>
</dbReference>